<organism evidence="9 10">
    <name type="scientific">Escherichia coli O6:H1 (strain CFT073 / ATCC 700928 / UPEC)</name>
    <dbReference type="NCBI Taxonomy" id="199310"/>
    <lineage>
        <taxon>Bacteria</taxon>
        <taxon>Pseudomonadati</taxon>
        <taxon>Pseudomonadota</taxon>
        <taxon>Gammaproteobacteria</taxon>
        <taxon>Enterobacterales</taxon>
        <taxon>Enterobacteriaceae</taxon>
        <taxon>Escherichia</taxon>
    </lineage>
</organism>
<dbReference type="GO" id="GO:0022857">
    <property type="term" value="F:transmembrane transporter activity"/>
    <property type="evidence" value="ECO:0007669"/>
    <property type="project" value="InterPro"/>
</dbReference>
<feature type="transmembrane region" description="Helical" evidence="7">
    <location>
        <begin position="318"/>
        <end position="339"/>
    </location>
</feature>
<gene>
    <name evidence="9" type="primary">yajR</name>
    <name evidence="9" type="ordered locus">c0538</name>
</gene>
<proteinExistence type="predicted"/>
<name>A0A0H2V4T7_ECOL6</name>
<evidence type="ECO:0000256" key="6">
    <source>
        <dbReference type="ARBA" id="ARBA00023136"/>
    </source>
</evidence>
<feature type="transmembrane region" description="Helical" evidence="7">
    <location>
        <begin position="81"/>
        <end position="102"/>
    </location>
</feature>
<feature type="transmembrane region" description="Helical" evidence="7">
    <location>
        <begin position="114"/>
        <end position="134"/>
    </location>
</feature>
<feature type="transmembrane region" description="Helical" evidence="7">
    <location>
        <begin position="368"/>
        <end position="385"/>
    </location>
</feature>
<dbReference type="Pfam" id="PF07690">
    <property type="entry name" value="MFS_1"/>
    <property type="match status" value="1"/>
</dbReference>
<keyword evidence="2" id="KW-0813">Transport</keyword>
<dbReference type="InterPro" id="IPR036259">
    <property type="entry name" value="MFS_trans_sf"/>
</dbReference>
<feature type="transmembrane region" description="Helical" evidence="7">
    <location>
        <begin position="433"/>
        <end position="454"/>
    </location>
</feature>
<dbReference type="PANTHER" id="PTHR23517:SF2">
    <property type="entry name" value="MULTIDRUG RESISTANCE PROTEIN MDTH"/>
    <property type="match status" value="1"/>
</dbReference>
<evidence type="ECO:0000259" key="8">
    <source>
        <dbReference type="PROSITE" id="PS50850"/>
    </source>
</evidence>
<dbReference type="Pfam" id="PF21987">
    <property type="entry name" value="YajR_YAM"/>
    <property type="match status" value="1"/>
</dbReference>
<dbReference type="AlphaFoldDB" id="A0A0H2V4T7"/>
<feature type="transmembrane region" description="Helical" evidence="7">
    <location>
        <begin position="283"/>
        <end position="306"/>
    </location>
</feature>
<keyword evidence="3" id="KW-1003">Cell membrane</keyword>
<evidence type="ECO:0000256" key="1">
    <source>
        <dbReference type="ARBA" id="ARBA00004651"/>
    </source>
</evidence>
<dbReference type="PROSITE" id="PS50850">
    <property type="entry name" value="MFS"/>
    <property type="match status" value="1"/>
</dbReference>
<dbReference type="CDD" id="cd17472">
    <property type="entry name" value="MFS_YajR_like"/>
    <property type="match status" value="1"/>
</dbReference>
<dbReference type="InterPro" id="IPR054152">
    <property type="entry name" value="YajR_YAM"/>
</dbReference>
<evidence type="ECO:0000313" key="9">
    <source>
        <dbReference type="EMBL" id="AAN79016.1"/>
    </source>
</evidence>
<dbReference type="PANTHER" id="PTHR23517">
    <property type="entry name" value="RESISTANCE PROTEIN MDTM, PUTATIVE-RELATED-RELATED"/>
    <property type="match status" value="1"/>
</dbReference>
<dbReference type="Proteomes" id="UP000001410">
    <property type="component" value="Chromosome"/>
</dbReference>
<dbReference type="GO" id="GO:0005886">
    <property type="term" value="C:plasma membrane"/>
    <property type="evidence" value="ECO:0007669"/>
    <property type="project" value="UniProtKB-SubCell"/>
</dbReference>
<reference evidence="9 10" key="1">
    <citation type="journal article" date="2002" name="Proc. Natl. Acad. Sci. U.S.A.">
        <title>Extensive mosaic structure revealed by the complete genome sequence of uropathogenic Escherichia coli.</title>
        <authorList>
            <person name="Welch R.A."/>
            <person name="Burland V."/>
            <person name="Plunkett G.III."/>
            <person name="Redford P."/>
            <person name="Roesch P."/>
            <person name="Rasko D."/>
            <person name="Buckles E.L."/>
            <person name="Liou S.R."/>
            <person name="Boutin A."/>
            <person name="Hackett J."/>
            <person name="Stroud D."/>
            <person name="Mayhew G.F."/>
            <person name="Rose D.J."/>
            <person name="Zhou S."/>
            <person name="Schwartz D.C."/>
            <person name="Perna N.T."/>
            <person name="Mobley H.L."/>
            <person name="Donnenberg M.S."/>
            <person name="Blattner F.R."/>
        </authorList>
    </citation>
    <scope>NUCLEOTIDE SEQUENCE [LARGE SCALE GENOMIC DNA]</scope>
    <source>
        <strain evidence="10">CFT073 / ATCC 700928 / UPEC</strain>
    </source>
</reference>
<dbReference type="eggNOG" id="COG2814">
    <property type="taxonomic scope" value="Bacteria"/>
</dbReference>
<evidence type="ECO:0000256" key="7">
    <source>
        <dbReference type="SAM" id="Phobius"/>
    </source>
</evidence>
<feature type="transmembrane region" description="Helical" evidence="7">
    <location>
        <begin position="170"/>
        <end position="190"/>
    </location>
</feature>
<evidence type="ECO:0000313" key="10">
    <source>
        <dbReference type="Proteomes" id="UP000001410"/>
    </source>
</evidence>
<accession>A0A0H2V4T7</accession>
<dbReference type="EMBL" id="AE014075">
    <property type="protein sequence ID" value="AAN79016.1"/>
    <property type="molecule type" value="Genomic_DNA"/>
</dbReference>
<keyword evidence="10" id="KW-1185">Reference proteome</keyword>
<evidence type="ECO:0000256" key="4">
    <source>
        <dbReference type="ARBA" id="ARBA00022692"/>
    </source>
</evidence>
<dbReference type="Gene3D" id="1.20.1250.20">
    <property type="entry name" value="MFS general substrate transporter like domains"/>
    <property type="match status" value="1"/>
</dbReference>
<evidence type="ECO:0000256" key="5">
    <source>
        <dbReference type="ARBA" id="ARBA00022989"/>
    </source>
</evidence>
<feature type="transmembrane region" description="Helical" evidence="7">
    <location>
        <begin position="346"/>
        <end position="362"/>
    </location>
</feature>
<evidence type="ECO:0000256" key="2">
    <source>
        <dbReference type="ARBA" id="ARBA00022448"/>
    </source>
</evidence>
<feature type="transmembrane region" description="Helical" evidence="7">
    <location>
        <begin position="406"/>
        <end position="427"/>
    </location>
</feature>
<dbReference type="Gene3D" id="3.30.70.100">
    <property type="match status" value="1"/>
</dbReference>
<feature type="transmembrane region" description="Helical" evidence="7">
    <location>
        <begin position="230"/>
        <end position="252"/>
    </location>
</feature>
<evidence type="ECO:0000256" key="3">
    <source>
        <dbReference type="ARBA" id="ARBA00022475"/>
    </source>
</evidence>
<dbReference type="SUPFAM" id="SSF103473">
    <property type="entry name" value="MFS general substrate transporter"/>
    <property type="match status" value="1"/>
</dbReference>
<keyword evidence="5 7" id="KW-1133">Transmembrane helix</keyword>
<dbReference type="InterPro" id="IPR020846">
    <property type="entry name" value="MFS_dom"/>
</dbReference>
<dbReference type="STRING" id="199310.c0538"/>
<keyword evidence="6 7" id="KW-0472">Membrane</keyword>
<dbReference type="KEGG" id="ecc:c0538"/>
<feature type="transmembrane region" description="Helical" evidence="7">
    <location>
        <begin position="146"/>
        <end position="164"/>
    </location>
</feature>
<comment type="subcellular location">
    <subcellularLocation>
        <location evidence="1">Cell membrane</location>
        <topology evidence="1">Multi-pass membrane protein</topology>
    </subcellularLocation>
</comment>
<dbReference type="FunFam" id="1.20.1250.20:FF:000240">
    <property type="entry name" value="Transporter, major facilitator family"/>
    <property type="match status" value="1"/>
</dbReference>
<dbReference type="InterPro" id="IPR050171">
    <property type="entry name" value="MFS_Transporters"/>
</dbReference>
<keyword evidence="4 7" id="KW-0812">Transmembrane</keyword>
<feature type="transmembrane region" description="Helical" evidence="7">
    <location>
        <begin position="202"/>
        <end position="224"/>
    </location>
</feature>
<dbReference type="InterPro" id="IPR011701">
    <property type="entry name" value="MFS"/>
</dbReference>
<dbReference type="HOGENOM" id="CLU_001265_10_0_6"/>
<sequence length="520" mass="56592">MILWCRTRIRCWLLCGNTTSQLKRCYGTFFLSIRIISLSKYLLKNPHVYPIRLPLYTSRGFKTEVVMNDYKMTSGERRATWGLGTVFSLRMLGMFMVLPVLTTYGMALQGASEALIGIAIGIYGLTQAVFQIPFGLLSDRIGRKPLIVGGLAVFAAGSVIAALSDSIWGIILGRALQGSGAIAAAVMALLSDLTREQNRTKAMAFIGVSFGITFAIAMVLGPIITHKLGLHALFWMIAILATTGIALTIWVVPNSSTHVLNRESGMVKGSFSKVLAEPRLLKLNFGIMCLHILLMSTFVALPGQMADAGLPAAEHWKVYLATMLIAFGSVVPFIIYAEVKRKMKQVFVFCVGLIVVAEIVLWNAQTQFWQLVVGVQLFFVAFNLMEALLPSLISKESPAGYKGTAMGVYSTSQFLGVAIGGSLGGWIDGMFDGQGVFLAGAMLAAVWLAVASTMKEPPYVSSLRIEIPANIAANEALKVRLLETEGIKEVLIAEEEHSAYVKIDSKVTNRFEVEQAIRQA</sequence>
<dbReference type="SMR" id="A0A0H2V4T7"/>
<protein>
    <submittedName>
        <fullName evidence="9">Hypothetical transport protein yajR</fullName>
    </submittedName>
</protein>
<feature type="domain" description="Major facilitator superfamily (MFS) profile" evidence="8">
    <location>
        <begin position="79"/>
        <end position="459"/>
    </location>
</feature>